<evidence type="ECO:0000313" key="1">
    <source>
        <dbReference type="EMBL" id="AVO25306.1"/>
    </source>
</evidence>
<organism evidence="1 2">
    <name type="scientific">Gordonia phage Gravy</name>
    <dbReference type="NCBI Taxonomy" id="2094133"/>
    <lineage>
        <taxon>Viruses</taxon>
        <taxon>Duplodnaviria</taxon>
        <taxon>Heunggongvirae</taxon>
        <taxon>Uroviricota</taxon>
        <taxon>Caudoviricetes</taxon>
        <taxon>Deejayvirinae</taxon>
        <taxon>Tanisvirus</taxon>
        <taxon>Tanisvirus tanis</taxon>
    </lineage>
</organism>
<dbReference type="EMBL" id="MG962368">
    <property type="protein sequence ID" value="AVO25306.1"/>
    <property type="molecule type" value="Genomic_DNA"/>
</dbReference>
<sequence length="48" mass="5379">MGETESAIAAIISALAKRLGREPTEDEVYNFIMGDSSTQNYIWNKENN</sequence>
<evidence type="ECO:0000313" key="2">
    <source>
        <dbReference type="Proteomes" id="UP000240261"/>
    </source>
</evidence>
<reference evidence="1 2" key="1">
    <citation type="submission" date="2018-02" db="EMBL/GenBank/DDBJ databases">
        <authorList>
            <person name="Aull H.G."/>
            <person name="Garlena R.A."/>
            <person name="Russell D.A."/>
            <person name="Pop W.H."/>
            <person name="Jacobs-Sera D."/>
            <person name="Hatfull G.F."/>
        </authorList>
    </citation>
    <scope>NUCLEOTIDE SEQUENCE [LARGE SCALE GENOMIC DNA]</scope>
</reference>
<gene>
    <name evidence="1" type="primary">66</name>
    <name evidence="1" type="ORF">PBI_GRAVY_66</name>
</gene>
<dbReference type="Proteomes" id="UP000240261">
    <property type="component" value="Segment"/>
</dbReference>
<name>A0A2P1JY74_9CAUD</name>
<protein>
    <submittedName>
        <fullName evidence="1">Uncharacterized protein</fullName>
    </submittedName>
</protein>
<proteinExistence type="predicted"/>
<accession>A0A2P1JY74</accession>